<dbReference type="AlphaFoldDB" id="A0A839DWS1"/>
<name>A0A839DWS1_9PSEU</name>
<sequence length="73" mass="7686">MSTSGIDWTAVRFTTSSYSGSDQGNCVELGTAASTVGVRDSKLGTTGPVLEFAEVSFRIFLDATKADSFDIRG</sequence>
<dbReference type="EMBL" id="JACGWZ010000001">
    <property type="protein sequence ID" value="MBA8823785.1"/>
    <property type="molecule type" value="Genomic_DNA"/>
</dbReference>
<accession>A0A839DWS1</accession>
<feature type="domain" description="DUF397" evidence="1">
    <location>
        <begin position="12"/>
        <end position="65"/>
    </location>
</feature>
<organism evidence="2 3">
    <name type="scientific">Halosaccharopolyspora lacisalsi</name>
    <dbReference type="NCBI Taxonomy" id="1000566"/>
    <lineage>
        <taxon>Bacteria</taxon>
        <taxon>Bacillati</taxon>
        <taxon>Actinomycetota</taxon>
        <taxon>Actinomycetes</taxon>
        <taxon>Pseudonocardiales</taxon>
        <taxon>Pseudonocardiaceae</taxon>
        <taxon>Halosaccharopolyspora</taxon>
    </lineage>
</organism>
<dbReference type="RefSeq" id="WP_182543036.1">
    <property type="nucleotide sequence ID" value="NZ_JACGWZ010000001.1"/>
</dbReference>
<gene>
    <name evidence="2" type="ORF">FHX42_001114</name>
</gene>
<keyword evidence="3" id="KW-1185">Reference proteome</keyword>
<protein>
    <recommendedName>
        <fullName evidence="1">DUF397 domain-containing protein</fullName>
    </recommendedName>
</protein>
<proteinExistence type="predicted"/>
<dbReference type="Proteomes" id="UP000569329">
    <property type="component" value="Unassembled WGS sequence"/>
</dbReference>
<dbReference type="Pfam" id="PF04149">
    <property type="entry name" value="DUF397"/>
    <property type="match status" value="1"/>
</dbReference>
<reference evidence="2 3" key="1">
    <citation type="submission" date="2020-07" db="EMBL/GenBank/DDBJ databases">
        <title>Sequencing the genomes of 1000 actinobacteria strains.</title>
        <authorList>
            <person name="Klenk H.-P."/>
        </authorList>
    </citation>
    <scope>NUCLEOTIDE SEQUENCE [LARGE SCALE GENOMIC DNA]</scope>
    <source>
        <strain evidence="2 3">DSM 45975</strain>
    </source>
</reference>
<evidence type="ECO:0000313" key="2">
    <source>
        <dbReference type="EMBL" id="MBA8823785.1"/>
    </source>
</evidence>
<comment type="caution">
    <text evidence="2">The sequence shown here is derived from an EMBL/GenBank/DDBJ whole genome shotgun (WGS) entry which is preliminary data.</text>
</comment>
<dbReference type="InterPro" id="IPR007278">
    <property type="entry name" value="DUF397"/>
</dbReference>
<evidence type="ECO:0000313" key="3">
    <source>
        <dbReference type="Proteomes" id="UP000569329"/>
    </source>
</evidence>
<evidence type="ECO:0000259" key="1">
    <source>
        <dbReference type="Pfam" id="PF04149"/>
    </source>
</evidence>